<dbReference type="EMBL" id="BOOG01000015">
    <property type="protein sequence ID" value="GIH69485.1"/>
    <property type="molecule type" value="Genomic_DNA"/>
</dbReference>
<organism evidence="1 2">
    <name type="scientific">Sphaerimonospora thailandensis</name>
    <dbReference type="NCBI Taxonomy" id="795644"/>
    <lineage>
        <taxon>Bacteria</taxon>
        <taxon>Bacillati</taxon>
        <taxon>Actinomycetota</taxon>
        <taxon>Actinomycetes</taxon>
        <taxon>Streptosporangiales</taxon>
        <taxon>Streptosporangiaceae</taxon>
        <taxon>Sphaerimonospora</taxon>
    </lineage>
</organism>
<evidence type="ECO:0000313" key="1">
    <source>
        <dbReference type="EMBL" id="GIH69485.1"/>
    </source>
</evidence>
<keyword evidence="2" id="KW-1185">Reference proteome</keyword>
<protein>
    <submittedName>
        <fullName evidence="1">Uncharacterized protein</fullName>
    </submittedName>
</protein>
<evidence type="ECO:0000313" key="2">
    <source>
        <dbReference type="Proteomes" id="UP000610966"/>
    </source>
</evidence>
<dbReference type="Proteomes" id="UP000610966">
    <property type="component" value="Unassembled WGS sequence"/>
</dbReference>
<name>A0A8J3VYY4_9ACTN</name>
<gene>
    <name evidence="1" type="ORF">Mth01_17380</name>
</gene>
<proteinExistence type="predicted"/>
<comment type="caution">
    <text evidence="1">The sequence shown here is derived from an EMBL/GenBank/DDBJ whole genome shotgun (WGS) entry which is preliminary data.</text>
</comment>
<dbReference type="RefSeq" id="WP_204014147.1">
    <property type="nucleotide sequence ID" value="NZ_BOOG01000015.1"/>
</dbReference>
<accession>A0A8J3VYY4</accession>
<dbReference type="AlphaFoldDB" id="A0A8J3VYY4"/>
<reference evidence="1" key="1">
    <citation type="submission" date="2021-01" db="EMBL/GenBank/DDBJ databases">
        <title>Whole genome shotgun sequence of Sphaerimonospora thailandensis NBRC 107569.</title>
        <authorList>
            <person name="Komaki H."/>
            <person name="Tamura T."/>
        </authorList>
    </citation>
    <scope>NUCLEOTIDE SEQUENCE</scope>
    <source>
        <strain evidence="1">NBRC 107569</strain>
    </source>
</reference>
<sequence>MTTTIAPAAGQQRTAALVLAHLLTIPAPEIWTWEIREDGTIRGQLYAVSLDQTRIALHQWTPLLDGPVWEYEPYGNTPTSARLAVTGTYQGVTVQIWNGAPHVPGLTAAELSTPPLVDAPDVSCACDGSGSCPVHTWPVTETVEVDA</sequence>